<evidence type="ECO:0000313" key="1">
    <source>
        <dbReference type="EMBL" id="EDL88383.1"/>
    </source>
</evidence>
<evidence type="ECO:0000313" key="2">
    <source>
        <dbReference type="Proteomes" id="UP000234681"/>
    </source>
</evidence>
<dbReference type="AlphaFoldDB" id="A6KE78"/>
<accession>A6KE78</accession>
<gene>
    <name evidence="1" type="ORF">rCG_61228</name>
</gene>
<sequence length="42" mass="4583">MLFYLPVSSCQFGNCRQPGSGTVSTNPILGQDKSHWLWGRGG</sequence>
<protein>
    <submittedName>
        <fullName evidence="1">RCG61228</fullName>
    </submittedName>
</protein>
<name>A6KE78_RAT</name>
<dbReference type="EMBL" id="CH474040">
    <property type="protein sequence ID" value="EDL88383.1"/>
    <property type="molecule type" value="Genomic_DNA"/>
</dbReference>
<proteinExistence type="predicted"/>
<organism evidence="1 2">
    <name type="scientific">Rattus norvegicus</name>
    <name type="common">Rat</name>
    <dbReference type="NCBI Taxonomy" id="10116"/>
    <lineage>
        <taxon>Eukaryota</taxon>
        <taxon>Metazoa</taxon>
        <taxon>Chordata</taxon>
        <taxon>Craniata</taxon>
        <taxon>Vertebrata</taxon>
        <taxon>Euteleostomi</taxon>
        <taxon>Mammalia</taxon>
        <taxon>Eutheria</taxon>
        <taxon>Euarchontoglires</taxon>
        <taxon>Glires</taxon>
        <taxon>Rodentia</taxon>
        <taxon>Myomorpha</taxon>
        <taxon>Muroidea</taxon>
        <taxon>Muridae</taxon>
        <taxon>Murinae</taxon>
        <taxon>Rattus</taxon>
    </lineage>
</organism>
<dbReference type="Proteomes" id="UP000234681">
    <property type="component" value="Chromosome 15"/>
</dbReference>
<reference evidence="1 2" key="1">
    <citation type="submission" date="2005-07" db="EMBL/GenBank/DDBJ databases">
        <authorList>
            <person name="Mural R.J."/>
            <person name="Li P.W."/>
            <person name="Adams M.D."/>
            <person name="Amanatides P.G."/>
            <person name="Baden-Tillson H."/>
            <person name="Barnstead M."/>
            <person name="Chin S.H."/>
            <person name="Dew I."/>
            <person name="Evans C.A."/>
            <person name="Ferriera S."/>
            <person name="Flanigan M."/>
            <person name="Fosler C."/>
            <person name="Glodek A."/>
            <person name="Gu Z."/>
            <person name="Holt R.A."/>
            <person name="Jennings D."/>
            <person name="Kraft C.L."/>
            <person name="Lu F."/>
            <person name="Nguyen T."/>
            <person name="Nusskern D.R."/>
            <person name="Pfannkoch C.M."/>
            <person name="Sitter C."/>
            <person name="Sutton G.G."/>
            <person name="Venter J.C."/>
            <person name="Wang Z."/>
            <person name="Woodage T."/>
            <person name="Zheng X.H."/>
            <person name="Zhong F."/>
        </authorList>
    </citation>
    <scope>NUCLEOTIDE SEQUENCE [LARGE SCALE GENOMIC DNA]</scope>
    <source>
        <strain>BN</strain>
        <strain evidence="2">Sprague-Dawley</strain>
    </source>
</reference>
<feature type="non-terminal residue" evidence="1">
    <location>
        <position position="42"/>
    </location>
</feature>